<accession>A0A9D4S804</accession>
<evidence type="ECO:0000313" key="2">
    <source>
        <dbReference type="EMBL" id="KAH3893970.1"/>
    </source>
</evidence>
<dbReference type="AlphaFoldDB" id="A0A9D4S804"/>
<organism evidence="2 3">
    <name type="scientific">Dreissena polymorpha</name>
    <name type="common">Zebra mussel</name>
    <name type="synonym">Mytilus polymorpha</name>
    <dbReference type="NCBI Taxonomy" id="45954"/>
    <lineage>
        <taxon>Eukaryota</taxon>
        <taxon>Metazoa</taxon>
        <taxon>Spiralia</taxon>
        <taxon>Lophotrochozoa</taxon>
        <taxon>Mollusca</taxon>
        <taxon>Bivalvia</taxon>
        <taxon>Autobranchia</taxon>
        <taxon>Heteroconchia</taxon>
        <taxon>Euheterodonta</taxon>
        <taxon>Imparidentia</taxon>
        <taxon>Neoheterodontei</taxon>
        <taxon>Myida</taxon>
        <taxon>Dreissenoidea</taxon>
        <taxon>Dreissenidae</taxon>
        <taxon>Dreissena</taxon>
    </lineage>
</organism>
<reference evidence="2" key="2">
    <citation type="submission" date="2020-11" db="EMBL/GenBank/DDBJ databases">
        <authorList>
            <person name="McCartney M.A."/>
            <person name="Auch B."/>
            <person name="Kono T."/>
            <person name="Mallez S."/>
            <person name="Becker A."/>
            <person name="Gohl D.M."/>
            <person name="Silverstein K.A.T."/>
            <person name="Koren S."/>
            <person name="Bechman K.B."/>
            <person name="Herman A."/>
            <person name="Abrahante J.E."/>
            <person name="Garbe J."/>
        </authorList>
    </citation>
    <scope>NUCLEOTIDE SEQUENCE</scope>
    <source>
        <strain evidence="2">Duluth1</strain>
        <tissue evidence="2">Whole animal</tissue>
    </source>
</reference>
<comment type="caution">
    <text evidence="2">The sequence shown here is derived from an EMBL/GenBank/DDBJ whole genome shotgun (WGS) entry which is preliminary data.</text>
</comment>
<proteinExistence type="predicted"/>
<evidence type="ECO:0000313" key="3">
    <source>
        <dbReference type="Proteomes" id="UP000828390"/>
    </source>
</evidence>
<sequence>MHVHLTELHILSGERSRLSFKVKCQIYAVKWRSRGHCVFLKNAKCSSFQTVVFRPTEHKGFTVKPQGKDKSVGAMPVMSDVGTDPTCFESESSDAEDDEMNDAYVADDADDDPDWEPEDDSDEEYESGDEENVW</sequence>
<gene>
    <name evidence="2" type="ORF">DPMN_018125</name>
</gene>
<evidence type="ECO:0000256" key="1">
    <source>
        <dbReference type="SAM" id="MobiDB-lite"/>
    </source>
</evidence>
<dbReference type="EMBL" id="JAIWYP010000001">
    <property type="protein sequence ID" value="KAH3893970.1"/>
    <property type="molecule type" value="Genomic_DNA"/>
</dbReference>
<name>A0A9D4S804_DREPO</name>
<feature type="compositionally biased region" description="Basic and acidic residues" evidence="1">
    <location>
        <begin position="60"/>
        <end position="71"/>
    </location>
</feature>
<dbReference type="Proteomes" id="UP000828390">
    <property type="component" value="Unassembled WGS sequence"/>
</dbReference>
<feature type="region of interest" description="Disordered" evidence="1">
    <location>
        <begin position="60"/>
        <end position="134"/>
    </location>
</feature>
<feature type="compositionally biased region" description="Acidic residues" evidence="1">
    <location>
        <begin position="91"/>
        <end position="134"/>
    </location>
</feature>
<reference evidence="2" key="1">
    <citation type="journal article" date="2019" name="bioRxiv">
        <title>The Genome of the Zebra Mussel, Dreissena polymorpha: A Resource for Invasive Species Research.</title>
        <authorList>
            <person name="McCartney M.A."/>
            <person name="Auch B."/>
            <person name="Kono T."/>
            <person name="Mallez S."/>
            <person name="Zhang Y."/>
            <person name="Obille A."/>
            <person name="Becker A."/>
            <person name="Abrahante J.E."/>
            <person name="Garbe J."/>
            <person name="Badalamenti J.P."/>
            <person name="Herman A."/>
            <person name="Mangelson H."/>
            <person name="Liachko I."/>
            <person name="Sullivan S."/>
            <person name="Sone E.D."/>
            <person name="Koren S."/>
            <person name="Silverstein K.A.T."/>
            <person name="Beckman K.B."/>
            <person name="Gohl D.M."/>
        </authorList>
    </citation>
    <scope>NUCLEOTIDE SEQUENCE</scope>
    <source>
        <strain evidence="2">Duluth1</strain>
        <tissue evidence="2">Whole animal</tissue>
    </source>
</reference>
<keyword evidence="3" id="KW-1185">Reference proteome</keyword>
<protein>
    <submittedName>
        <fullName evidence="2">Uncharacterized protein</fullName>
    </submittedName>
</protein>